<proteinExistence type="inferred from homology"/>
<dbReference type="STRING" id="1043005.A0A074Y481"/>
<keyword evidence="7" id="KW-0503">Monooxygenase</keyword>
<evidence type="ECO:0000256" key="2">
    <source>
        <dbReference type="ARBA" id="ARBA00010617"/>
    </source>
</evidence>
<dbReference type="EMBL" id="KL584786">
    <property type="protein sequence ID" value="KEQ90754.1"/>
    <property type="molecule type" value="Genomic_DNA"/>
</dbReference>
<dbReference type="GO" id="GO:0004497">
    <property type="term" value="F:monooxygenase activity"/>
    <property type="evidence" value="ECO:0007669"/>
    <property type="project" value="UniProtKB-KW"/>
</dbReference>
<keyword evidence="6 7" id="KW-0349">Heme</keyword>
<dbReference type="InterPro" id="IPR017972">
    <property type="entry name" value="Cyt_P450_CS"/>
</dbReference>
<dbReference type="InterPro" id="IPR002403">
    <property type="entry name" value="Cyt_P450_E_grp-IV"/>
</dbReference>
<evidence type="ECO:0000256" key="6">
    <source>
        <dbReference type="PIRSR" id="PIRSR602403-1"/>
    </source>
</evidence>
<feature type="binding site" description="axial binding residue" evidence="6">
    <location>
        <position position="232"/>
    </location>
    <ligand>
        <name>heme</name>
        <dbReference type="ChEBI" id="CHEBI:30413"/>
    </ligand>
    <ligandPart>
        <name>Fe</name>
        <dbReference type="ChEBI" id="CHEBI:18248"/>
    </ligandPart>
</feature>
<dbReference type="HOGENOM" id="CLU_001570_14_2_1"/>
<dbReference type="GO" id="GO:0016705">
    <property type="term" value="F:oxidoreductase activity, acting on paired donors, with incorporation or reduction of molecular oxygen"/>
    <property type="evidence" value="ECO:0007669"/>
    <property type="project" value="InterPro"/>
</dbReference>
<dbReference type="InterPro" id="IPR001128">
    <property type="entry name" value="Cyt_P450"/>
</dbReference>
<dbReference type="InterPro" id="IPR050121">
    <property type="entry name" value="Cytochrome_P450_monoxygenase"/>
</dbReference>
<dbReference type="PRINTS" id="PR00465">
    <property type="entry name" value="EP450IV"/>
</dbReference>
<dbReference type="Gene3D" id="1.10.630.10">
    <property type="entry name" value="Cytochrome P450"/>
    <property type="match status" value="2"/>
</dbReference>
<sequence length="288" mass="31999">MLAPAMPESCLNKLQPGVQAKVDLVMAGLKRETSLKGYMDLDKWNHFYATDVIADLAFGQSFKTSETGKYRNQSAHFNDPRPSLFSTIMGDKGQEAAVTEDDLVSNAKLYLGTSKRARLVGDIAFASPPSKPTNDQLRSKPYLDHVIDETLRLHSVIVGPLPRVVNYQPEAGRVLGNQLIPQDTTVNPFTCRLQRNSYLLPSPLIWNGDRWESATQRMKHSIYAFGGGSRACVGRHLARIELRMAVVAFLRTFEDAELAYGVEGFGPQGMDIVEIIVAKPVAEQMLFR</sequence>
<dbReference type="InParanoid" id="A0A074Y481"/>
<keyword evidence="5 6" id="KW-0408">Iron</keyword>
<dbReference type="PANTHER" id="PTHR24305:SF235">
    <property type="entry name" value="CYTOCHROME P450 MONOOXYGENASE APDB-RELATED"/>
    <property type="match status" value="1"/>
</dbReference>
<evidence type="ECO:0000256" key="5">
    <source>
        <dbReference type="ARBA" id="ARBA00023004"/>
    </source>
</evidence>
<dbReference type="InterPro" id="IPR036396">
    <property type="entry name" value="Cyt_P450_sf"/>
</dbReference>
<dbReference type="AlphaFoldDB" id="A0A074Y481"/>
<keyword evidence="4 7" id="KW-0560">Oxidoreductase</keyword>
<protein>
    <recommendedName>
        <fullName evidence="10">Cytochrome P450</fullName>
    </recommendedName>
</protein>
<dbReference type="GO" id="GO:0044550">
    <property type="term" value="P:secondary metabolite biosynthetic process"/>
    <property type="evidence" value="ECO:0007669"/>
    <property type="project" value="UniProtKB-ARBA"/>
</dbReference>
<comment type="cofactor">
    <cofactor evidence="1 6">
        <name>heme</name>
        <dbReference type="ChEBI" id="CHEBI:30413"/>
    </cofactor>
</comment>
<organism evidence="8 9">
    <name type="scientific">Aureobasidium subglaciale (strain EXF-2481)</name>
    <name type="common">Aureobasidium pullulans var. subglaciale</name>
    <dbReference type="NCBI Taxonomy" id="1043005"/>
    <lineage>
        <taxon>Eukaryota</taxon>
        <taxon>Fungi</taxon>
        <taxon>Dikarya</taxon>
        <taxon>Ascomycota</taxon>
        <taxon>Pezizomycotina</taxon>
        <taxon>Dothideomycetes</taxon>
        <taxon>Dothideomycetidae</taxon>
        <taxon>Dothideales</taxon>
        <taxon>Saccotheciaceae</taxon>
        <taxon>Aureobasidium</taxon>
    </lineage>
</organism>
<gene>
    <name evidence="8" type="ORF">AUEXF2481DRAFT_33696</name>
</gene>
<reference evidence="8 9" key="1">
    <citation type="journal article" date="2014" name="BMC Genomics">
        <title>Genome sequencing of four Aureobasidium pullulans varieties: biotechnological potential, stress tolerance, and description of new species.</title>
        <authorList>
            <person name="Gostin Ar C."/>
            <person name="Ohm R.A."/>
            <person name="Kogej T."/>
            <person name="Sonjak S."/>
            <person name="Turk M."/>
            <person name="Zajc J."/>
            <person name="Zalar P."/>
            <person name="Grube M."/>
            <person name="Sun H."/>
            <person name="Han J."/>
            <person name="Sharma A."/>
            <person name="Chiniquy J."/>
            <person name="Ngan C.Y."/>
            <person name="Lipzen A."/>
            <person name="Barry K."/>
            <person name="Grigoriev I.V."/>
            <person name="Gunde-Cimerman N."/>
        </authorList>
    </citation>
    <scope>NUCLEOTIDE SEQUENCE [LARGE SCALE GENOMIC DNA]</scope>
    <source>
        <strain evidence="8 9">EXF-2481</strain>
    </source>
</reference>
<dbReference type="Proteomes" id="UP000030641">
    <property type="component" value="Unassembled WGS sequence"/>
</dbReference>
<accession>A0A074Y481</accession>
<evidence type="ECO:0000256" key="3">
    <source>
        <dbReference type="ARBA" id="ARBA00022723"/>
    </source>
</evidence>
<evidence type="ECO:0000256" key="1">
    <source>
        <dbReference type="ARBA" id="ARBA00001971"/>
    </source>
</evidence>
<keyword evidence="9" id="KW-1185">Reference proteome</keyword>
<dbReference type="GeneID" id="25364917"/>
<name>A0A074Y481_AURSE</name>
<dbReference type="Pfam" id="PF00067">
    <property type="entry name" value="p450"/>
    <property type="match status" value="1"/>
</dbReference>
<dbReference type="PRINTS" id="PR00385">
    <property type="entry name" value="P450"/>
</dbReference>
<dbReference type="GO" id="GO:0020037">
    <property type="term" value="F:heme binding"/>
    <property type="evidence" value="ECO:0007669"/>
    <property type="project" value="InterPro"/>
</dbReference>
<dbReference type="OrthoDB" id="1470350at2759"/>
<dbReference type="SUPFAM" id="SSF48264">
    <property type="entry name" value="Cytochrome P450"/>
    <property type="match status" value="1"/>
</dbReference>
<dbReference type="PROSITE" id="PS00086">
    <property type="entry name" value="CYTOCHROME_P450"/>
    <property type="match status" value="1"/>
</dbReference>
<dbReference type="RefSeq" id="XP_013339217.1">
    <property type="nucleotide sequence ID" value="XM_013483763.1"/>
</dbReference>
<evidence type="ECO:0000256" key="7">
    <source>
        <dbReference type="RuleBase" id="RU000461"/>
    </source>
</evidence>
<evidence type="ECO:0008006" key="10">
    <source>
        <dbReference type="Google" id="ProtNLM"/>
    </source>
</evidence>
<evidence type="ECO:0000313" key="9">
    <source>
        <dbReference type="Proteomes" id="UP000030641"/>
    </source>
</evidence>
<dbReference type="GO" id="GO:0005506">
    <property type="term" value="F:iron ion binding"/>
    <property type="evidence" value="ECO:0007669"/>
    <property type="project" value="InterPro"/>
</dbReference>
<dbReference type="PANTHER" id="PTHR24305">
    <property type="entry name" value="CYTOCHROME P450"/>
    <property type="match status" value="1"/>
</dbReference>
<evidence type="ECO:0000256" key="4">
    <source>
        <dbReference type="ARBA" id="ARBA00023002"/>
    </source>
</evidence>
<dbReference type="OMA" id="GWEACGY"/>
<keyword evidence="3 6" id="KW-0479">Metal-binding</keyword>
<comment type="similarity">
    <text evidence="2 7">Belongs to the cytochrome P450 family.</text>
</comment>
<evidence type="ECO:0000313" key="8">
    <source>
        <dbReference type="EMBL" id="KEQ90754.1"/>
    </source>
</evidence>